<dbReference type="AlphaFoldDB" id="A0A6I6FG53"/>
<accession>A0A6I6FG53</accession>
<dbReference type="KEGG" id="sfic:EIZ62_07115"/>
<evidence type="ECO:0000259" key="1">
    <source>
        <dbReference type="Pfam" id="PF16571"/>
    </source>
</evidence>
<feature type="domain" description="Elongation factor G-binding protein C-terminal treble-clef zinc-finger" evidence="1">
    <location>
        <begin position="8"/>
        <end position="161"/>
    </location>
</feature>
<evidence type="ECO:0000313" key="3">
    <source>
        <dbReference type="Proteomes" id="UP000422572"/>
    </source>
</evidence>
<dbReference type="EMBL" id="CP034279">
    <property type="protein sequence ID" value="QGV78045.1"/>
    <property type="molecule type" value="Genomic_DNA"/>
</dbReference>
<name>A0A6I6FG53_9ACTN</name>
<dbReference type="RefSeq" id="WP_156691861.1">
    <property type="nucleotide sequence ID" value="NZ_CP034279.1"/>
</dbReference>
<gene>
    <name evidence="2" type="ORF">EIZ62_07115</name>
</gene>
<organism evidence="2 3">
    <name type="scientific">Streptomyces ficellus</name>
    <dbReference type="NCBI Taxonomy" id="1977088"/>
    <lineage>
        <taxon>Bacteria</taxon>
        <taxon>Bacillati</taxon>
        <taxon>Actinomycetota</taxon>
        <taxon>Actinomycetes</taxon>
        <taxon>Kitasatosporales</taxon>
        <taxon>Streptomycetaceae</taxon>
        <taxon>Streptomyces</taxon>
    </lineage>
</organism>
<keyword evidence="3" id="KW-1185">Reference proteome</keyword>
<reference evidence="2 3" key="1">
    <citation type="submission" date="2018-12" db="EMBL/GenBank/DDBJ databases">
        <title>Complete genome sequence of Streptomyces ficellus NRRL8067, the producer of ficellomycin, feldamycin and nojirimycin.</title>
        <authorList>
            <person name="Zhang H."/>
            <person name="Yue R."/>
            <person name="Liu Y."/>
            <person name="Li M."/>
            <person name="Mu H."/>
            <person name="Zhang J."/>
        </authorList>
    </citation>
    <scope>NUCLEOTIDE SEQUENCE [LARGE SCALE GENOMIC DNA]</scope>
    <source>
        <strain evidence="2 3">NRRL 8067</strain>
    </source>
</reference>
<protein>
    <submittedName>
        <fullName evidence="2">FBP domain-containing protein</fullName>
    </submittedName>
</protein>
<dbReference type="InterPro" id="IPR032330">
    <property type="entry name" value="EF-G-binding_C"/>
</dbReference>
<dbReference type="Pfam" id="PF16571">
    <property type="entry name" value="FBP_C"/>
    <property type="match status" value="1"/>
</dbReference>
<dbReference type="OrthoDB" id="4171838at2"/>
<proteinExistence type="predicted"/>
<dbReference type="Proteomes" id="UP000422572">
    <property type="component" value="Chromosome"/>
</dbReference>
<sequence>MKELTDPEIRASFVNCSKGEASRLTTPRGLPELPWEDLDFLGWRDPAAPQRSYLVAEHEGRLVGLAFRLPSQRGSLRHQSMCSICLTTHPASGVTLMTARRARQSGDGDDTVGEYVCSDLACSLYVRGKKRAQPGGRMKESLTVDEKVERLRTKLAGFLNTLL</sequence>
<evidence type="ECO:0000313" key="2">
    <source>
        <dbReference type="EMBL" id="QGV78045.1"/>
    </source>
</evidence>